<name>A0ACB9HZI4_9ASTR</name>
<proteinExistence type="predicted"/>
<accession>A0ACB9HZI4</accession>
<gene>
    <name evidence="1" type="ORF">L1987_29283</name>
</gene>
<reference evidence="1 2" key="2">
    <citation type="journal article" date="2022" name="Mol. Ecol. Resour.">
        <title>The genomes of chicory, endive, great burdock and yacon provide insights into Asteraceae paleo-polyploidization history and plant inulin production.</title>
        <authorList>
            <person name="Fan W."/>
            <person name="Wang S."/>
            <person name="Wang H."/>
            <person name="Wang A."/>
            <person name="Jiang F."/>
            <person name="Liu H."/>
            <person name="Zhao H."/>
            <person name="Xu D."/>
            <person name="Zhang Y."/>
        </authorList>
    </citation>
    <scope>NUCLEOTIDE SEQUENCE [LARGE SCALE GENOMIC DNA]</scope>
    <source>
        <strain evidence="2">cv. Yunnan</strain>
        <tissue evidence="1">Leaves</tissue>
    </source>
</reference>
<dbReference type="EMBL" id="CM042027">
    <property type="protein sequence ID" value="KAI3801179.1"/>
    <property type="molecule type" value="Genomic_DNA"/>
</dbReference>
<reference evidence="2" key="1">
    <citation type="journal article" date="2022" name="Mol. Ecol. Resour.">
        <title>The genomes of chicory, endive, great burdock and yacon provide insights into Asteraceae palaeo-polyploidization history and plant inulin production.</title>
        <authorList>
            <person name="Fan W."/>
            <person name="Wang S."/>
            <person name="Wang H."/>
            <person name="Wang A."/>
            <person name="Jiang F."/>
            <person name="Liu H."/>
            <person name="Zhao H."/>
            <person name="Xu D."/>
            <person name="Zhang Y."/>
        </authorList>
    </citation>
    <scope>NUCLEOTIDE SEQUENCE [LARGE SCALE GENOMIC DNA]</scope>
    <source>
        <strain evidence="2">cv. Yunnan</strain>
    </source>
</reference>
<sequence length="68" mass="7482">MMLPHPDKDSGKKLKDLSGILMINASGDVNGEELELLVKVRVASWSPRGSQERMWILMMGAMGVLLSL</sequence>
<evidence type="ECO:0000313" key="2">
    <source>
        <dbReference type="Proteomes" id="UP001056120"/>
    </source>
</evidence>
<dbReference type="Proteomes" id="UP001056120">
    <property type="component" value="Linkage Group LG10"/>
</dbReference>
<evidence type="ECO:0000313" key="1">
    <source>
        <dbReference type="EMBL" id="KAI3801179.1"/>
    </source>
</evidence>
<organism evidence="1 2">
    <name type="scientific">Smallanthus sonchifolius</name>
    <dbReference type="NCBI Taxonomy" id="185202"/>
    <lineage>
        <taxon>Eukaryota</taxon>
        <taxon>Viridiplantae</taxon>
        <taxon>Streptophyta</taxon>
        <taxon>Embryophyta</taxon>
        <taxon>Tracheophyta</taxon>
        <taxon>Spermatophyta</taxon>
        <taxon>Magnoliopsida</taxon>
        <taxon>eudicotyledons</taxon>
        <taxon>Gunneridae</taxon>
        <taxon>Pentapetalae</taxon>
        <taxon>asterids</taxon>
        <taxon>campanulids</taxon>
        <taxon>Asterales</taxon>
        <taxon>Asteraceae</taxon>
        <taxon>Asteroideae</taxon>
        <taxon>Heliantheae alliance</taxon>
        <taxon>Millerieae</taxon>
        <taxon>Smallanthus</taxon>
    </lineage>
</organism>
<keyword evidence="2" id="KW-1185">Reference proteome</keyword>
<protein>
    <submittedName>
        <fullName evidence="1">Uncharacterized protein</fullName>
    </submittedName>
</protein>
<comment type="caution">
    <text evidence="1">The sequence shown here is derived from an EMBL/GenBank/DDBJ whole genome shotgun (WGS) entry which is preliminary data.</text>
</comment>